<gene>
    <name evidence="1" type="ORF">SAMN05216192_11738</name>
</gene>
<dbReference type="AlphaFoldDB" id="A0A1G8TNR9"/>
<proteinExistence type="predicted"/>
<dbReference type="RefSeq" id="WP_090715432.1">
    <property type="nucleotide sequence ID" value="NZ_CBCSKY010000024.1"/>
</dbReference>
<reference evidence="2" key="1">
    <citation type="submission" date="2016-10" db="EMBL/GenBank/DDBJ databases">
        <authorList>
            <person name="Varghese N."/>
            <person name="Submissions S."/>
        </authorList>
    </citation>
    <scope>NUCLEOTIDE SEQUENCE [LARGE SCALE GENOMIC DNA]</scope>
    <source>
        <strain evidence="2">CGMCC 1.11012</strain>
    </source>
</reference>
<dbReference type="EMBL" id="FNDX01000017">
    <property type="protein sequence ID" value="SDJ43201.1"/>
    <property type="molecule type" value="Genomic_DNA"/>
</dbReference>
<accession>A0A1G8TNR9</accession>
<evidence type="ECO:0008006" key="3">
    <source>
        <dbReference type="Google" id="ProtNLM"/>
    </source>
</evidence>
<protein>
    <recommendedName>
        <fullName evidence="3">Butirosin biosynthesis protein H, N-terminal</fullName>
    </recommendedName>
</protein>
<dbReference type="OrthoDB" id="2960956at2"/>
<evidence type="ECO:0000313" key="1">
    <source>
        <dbReference type="EMBL" id="SDJ43201.1"/>
    </source>
</evidence>
<keyword evidence="2" id="KW-1185">Reference proteome</keyword>
<dbReference type="STRING" id="1174501.SAMN05216192_11738"/>
<organism evidence="1 2">
    <name type="scientific">Paenibacillus typhae</name>
    <dbReference type="NCBI Taxonomy" id="1174501"/>
    <lineage>
        <taxon>Bacteria</taxon>
        <taxon>Bacillati</taxon>
        <taxon>Bacillota</taxon>
        <taxon>Bacilli</taxon>
        <taxon>Bacillales</taxon>
        <taxon>Paenibacillaceae</taxon>
        <taxon>Paenibacillus</taxon>
    </lineage>
</organism>
<sequence>MSASILSSVQFRAESLSFTDALYGVLVAKGWFSLPKPMLAGMTGACFRFSVHRQLHADSATAYNWMAEHLVACDLIGVIASQWGGYNFTPTFPLYQRQAVRDIKSSIDRGTAAVLWKDRFVIVNGYHEAKQLFYYLDGRSAAVQELSFGELGLNQTPYCYYQVYEHLLETDVLQVIKESYMQAVFRAETPDIMLPGTDYACGLSAYDAILNALQSGNYDAAGAYETISVYAAAKRDAAQYTRYAAGYWPASQEVAGHYAELAVLYEKILDTAEMNSTPGALSEPCSSFIDLFHAARAAETAAIRSIRTLLHEPIANRFHDVGLR</sequence>
<dbReference type="Proteomes" id="UP000199050">
    <property type="component" value="Unassembled WGS sequence"/>
</dbReference>
<name>A0A1G8TNR9_9BACL</name>
<evidence type="ECO:0000313" key="2">
    <source>
        <dbReference type="Proteomes" id="UP000199050"/>
    </source>
</evidence>